<dbReference type="Proteomes" id="UP001049176">
    <property type="component" value="Chromosome 9"/>
</dbReference>
<comment type="caution">
    <text evidence="3">The sequence shown here is derived from an EMBL/GenBank/DDBJ whole genome shotgun (WGS) entry which is preliminary data.</text>
</comment>
<dbReference type="EMBL" id="CM032189">
    <property type="protein sequence ID" value="KAG7087307.1"/>
    <property type="molecule type" value="Genomic_DNA"/>
</dbReference>
<protein>
    <recommendedName>
        <fullName evidence="2">F-box domain-containing protein</fullName>
    </recommendedName>
</protein>
<evidence type="ECO:0000256" key="1">
    <source>
        <dbReference type="SAM" id="MobiDB-lite"/>
    </source>
</evidence>
<dbReference type="CDD" id="cd09917">
    <property type="entry name" value="F-box_SF"/>
    <property type="match status" value="1"/>
</dbReference>
<dbReference type="AlphaFoldDB" id="A0A9P7RPY1"/>
<dbReference type="GeneID" id="66082360"/>
<evidence type="ECO:0000259" key="2">
    <source>
        <dbReference type="PROSITE" id="PS50181"/>
    </source>
</evidence>
<evidence type="ECO:0000313" key="3">
    <source>
        <dbReference type="EMBL" id="KAG7087307.1"/>
    </source>
</evidence>
<dbReference type="InterPro" id="IPR001810">
    <property type="entry name" value="F-box_dom"/>
</dbReference>
<dbReference type="InterPro" id="IPR036047">
    <property type="entry name" value="F-box-like_dom_sf"/>
</dbReference>
<dbReference type="SMART" id="SM00256">
    <property type="entry name" value="FBOX"/>
    <property type="match status" value="1"/>
</dbReference>
<proteinExistence type="predicted"/>
<accession>A0A9P7RPY1</accession>
<dbReference type="RefSeq" id="XP_043003778.1">
    <property type="nucleotide sequence ID" value="XM_043158431.1"/>
</dbReference>
<gene>
    <name evidence="3" type="ORF">E1B28_013285</name>
</gene>
<feature type="compositionally biased region" description="Basic residues" evidence="1">
    <location>
        <begin position="36"/>
        <end position="46"/>
    </location>
</feature>
<dbReference type="Pfam" id="PF00646">
    <property type="entry name" value="F-box"/>
    <property type="match status" value="1"/>
</dbReference>
<dbReference type="KEGG" id="more:E1B28_013285"/>
<dbReference type="SUPFAM" id="SSF81383">
    <property type="entry name" value="F-box domain"/>
    <property type="match status" value="1"/>
</dbReference>
<sequence length="639" mass="72658">MPPSSLEVPCRQSARLKALPQKTFNDESDDEPQETRRRKRGVKRLKKEQDDSEPQLRGKCTKIVKPRRGRLSLLPTMPLDILYMIFSYLPPKSLLALTQMNHVFRKTLLSPGTTFIWTGVRRSCKAPDPFPGMPEVNWARLLFGSTHCQECGHKGVQTISFILQKRICCACVKNTGLTKNRFKHRYPGVDKSVLDLIIPTDGGQRNGHTSYYSTSEIDRVLARINTCRNPEEVEQYKKERKDYLERLKVHDRACKDWVYADYARQVEDVVNVRAARFGAVKYRLVAMGYTDKDIEGVRDHPHVSKDKLLTDHGWSMIKKEVTKAVMYYRVLRLLEEKTDATTSRCRLIAQAYADYKKSLQPEEWSLLPCIEAVWLLPSMAAVLALPDNVSVTESDLVGPAGSLPEETRAEIDKLKSVIIFEYRFCDASWSFQPYRPYGGIELTEFHRGVAGDRLWSDPATVQARCDFCSALLTSVLTLLRHLTGPCKILKARAGQSVFRFGFGISYSRASACLVWATGLDLTTATAHEMDDRGAFYHCLKCPTSPQPFVGTWRECVVHAFDRLPDQCSTHNDFNQSINDPIFKVADGQWSDSRSCWACNHCNAHIQELGTRQCVVAHLRDQHGITDAHVPEDFFYAAYS</sequence>
<dbReference type="OrthoDB" id="2322499at2759"/>
<dbReference type="PROSITE" id="PS50181">
    <property type="entry name" value="FBOX"/>
    <property type="match status" value="1"/>
</dbReference>
<organism evidence="3 4">
    <name type="scientific">Marasmius oreades</name>
    <name type="common">fairy-ring Marasmius</name>
    <dbReference type="NCBI Taxonomy" id="181124"/>
    <lineage>
        <taxon>Eukaryota</taxon>
        <taxon>Fungi</taxon>
        <taxon>Dikarya</taxon>
        <taxon>Basidiomycota</taxon>
        <taxon>Agaricomycotina</taxon>
        <taxon>Agaricomycetes</taxon>
        <taxon>Agaricomycetidae</taxon>
        <taxon>Agaricales</taxon>
        <taxon>Marasmiineae</taxon>
        <taxon>Marasmiaceae</taxon>
        <taxon>Marasmius</taxon>
    </lineage>
</organism>
<evidence type="ECO:0000313" key="4">
    <source>
        <dbReference type="Proteomes" id="UP001049176"/>
    </source>
</evidence>
<feature type="region of interest" description="Disordered" evidence="1">
    <location>
        <begin position="17"/>
        <end position="56"/>
    </location>
</feature>
<feature type="domain" description="F-box" evidence="2">
    <location>
        <begin position="71"/>
        <end position="120"/>
    </location>
</feature>
<keyword evidence="4" id="KW-1185">Reference proteome</keyword>
<reference evidence="3" key="1">
    <citation type="journal article" date="2021" name="Genome Biol. Evol.">
        <title>The assembled and annotated genome of the fairy-ring fungus Marasmius oreades.</title>
        <authorList>
            <person name="Hiltunen M."/>
            <person name="Ament-Velasquez S.L."/>
            <person name="Johannesson H."/>
        </authorList>
    </citation>
    <scope>NUCLEOTIDE SEQUENCE</scope>
    <source>
        <strain evidence="3">03SP1</strain>
    </source>
</reference>
<name>A0A9P7RPY1_9AGAR</name>